<protein>
    <recommendedName>
        <fullName evidence="3">DUF1541 domain-containing protein</fullName>
    </recommendedName>
</protein>
<feature type="domain" description="DUF1541" evidence="3">
    <location>
        <begin position="128"/>
        <end position="179"/>
    </location>
</feature>
<dbReference type="EMBL" id="JTHP01000051">
    <property type="protein sequence ID" value="KJD43706.1"/>
    <property type="molecule type" value="Genomic_DNA"/>
</dbReference>
<feature type="compositionally biased region" description="Polar residues" evidence="1">
    <location>
        <begin position="30"/>
        <end position="49"/>
    </location>
</feature>
<sequence>MRKQWALLAGAVMIILSGCGNSKIPDQEHPTSSSQQHDTSDMNHSTSSELPAGLKEAVNPAFKVGSQAIIRADHMAGMNGATATIVGAYTTTAYTVSYTPTTGGEKVTNHKWVIHEEIKDAGSEPYAPGTEVILAADHMKGMDGAKATIDSAEPTTVYMVDYTPTTGGEPVKNHKWVTESELSAI</sequence>
<evidence type="ECO:0000313" key="4">
    <source>
        <dbReference type="EMBL" id="KJD43706.1"/>
    </source>
</evidence>
<dbReference type="RefSeq" id="WP_044648012.1">
    <property type="nucleotide sequence ID" value="NZ_JTHP01000051.1"/>
</dbReference>
<feature type="region of interest" description="Disordered" evidence="1">
    <location>
        <begin position="23"/>
        <end position="50"/>
    </location>
</feature>
<dbReference type="OrthoDB" id="1701949at2"/>
<evidence type="ECO:0000256" key="1">
    <source>
        <dbReference type="SAM" id="MobiDB-lite"/>
    </source>
</evidence>
<dbReference type="AlphaFoldDB" id="A0A0D7WWY6"/>
<reference evidence="4 5" key="1">
    <citation type="submission" date="2014-11" db="EMBL/GenBank/DDBJ databases">
        <title>Draft Genome Sequences of Paenibacillus polymyxa NRRL B-30509 and Paenibacillus terrae NRRL B-30644, Strains from a Poultry Environment that Produce Tridecaptin A and Paenicidins.</title>
        <authorList>
            <person name="van Belkum M.J."/>
            <person name="Lohans C.T."/>
            <person name="Vederas J.C."/>
        </authorList>
    </citation>
    <scope>NUCLEOTIDE SEQUENCE [LARGE SCALE GENOMIC DNA]</scope>
    <source>
        <strain evidence="4 5">NRRL B-30644</strain>
    </source>
</reference>
<dbReference type="Pfam" id="PF07563">
    <property type="entry name" value="DUF1541"/>
    <property type="match status" value="2"/>
</dbReference>
<evidence type="ECO:0000313" key="5">
    <source>
        <dbReference type="Proteomes" id="UP000032534"/>
    </source>
</evidence>
<feature type="chain" id="PRO_5038988206" description="DUF1541 domain-containing protein" evidence="2">
    <location>
        <begin position="23"/>
        <end position="185"/>
    </location>
</feature>
<dbReference type="InterPro" id="IPR011438">
    <property type="entry name" value="DUF1541"/>
</dbReference>
<gene>
    <name evidence="4" type="ORF">QD47_21310</name>
</gene>
<name>A0A0D7WWY6_9BACL</name>
<accession>A0A0D7WWY6</accession>
<dbReference type="Proteomes" id="UP000032534">
    <property type="component" value="Unassembled WGS sequence"/>
</dbReference>
<comment type="caution">
    <text evidence="4">The sequence shown here is derived from an EMBL/GenBank/DDBJ whole genome shotgun (WGS) entry which is preliminary data.</text>
</comment>
<dbReference type="PATRIC" id="fig|159743.3.peg.4735"/>
<dbReference type="PROSITE" id="PS51257">
    <property type="entry name" value="PROKAR_LIPOPROTEIN"/>
    <property type="match status" value="1"/>
</dbReference>
<keyword evidence="5" id="KW-1185">Reference proteome</keyword>
<feature type="signal peptide" evidence="2">
    <location>
        <begin position="1"/>
        <end position="22"/>
    </location>
</feature>
<evidence type="ECO:0000259" key="3">
    <source>
        <dbReference type="Pfam" id="PF07563"/>
    </source>
</evidence>
<feature type="domain" description="DUF1541" evidence="3">
    <location>
        <begin position="64"/>
        <end position="115"/>
    </location>
</feature>
<evidence type="ECO:0000256" key="2">
    <source>
        <dbReference type="SAM" id="SignalP"/>
    </source>
</evidence>
<proteinExistence type="predicted"/>
<organism evidence="4 5">
    <name type="scientific">Paenibacillus terrae</name>
    <dbReference type="NCBI Taxonomy" id="159743"/>
    <lineage>
        <taxon>Bacteria</taxon>
        <taxon>Bacillati</taxon>
        <taxon>Bacillota</taxon>
        <taxon>Bacilli</taxon>
        <taxon>Bacillales</taxon>
        <taxon>Paenibacillaceae</taxon>
        <taxon>Paenibacillus</taxon>
    </lineage>
</organism>
<keyword evidence="2" id="KW-0732">Signal</keyword>
<dbReference type="Gene3D" id="2.30.30.1210">
    <property type="entry name" value="Domain of unknown function DUF1541"/>
    <property type="match status" value="1"/>
</dbReference>